<evidence type="ECO:0008006" key="4">
    <source>
        <dbReference type="Google" id="ProtNLM"/>
    </source>
</evidence>
<keyword evidence="3" id="KW-1185">Reference proteome</keyword>
<accession>A0AAN8BT37</accession>
<evidence type="ECO:0000313" key="3">
    <source>
        <dbReference type="Proteomes" id="UP001335648"/>
    </source>
</evidence>
<organism evidence="2 3">
    <name type="scientific">Champsocephalus esox</name>
    <name type="common">pike icefish</name>
    <dbReference type="NCBI Taxonomy" id="159716"/>
    <lineage>
        <taxon>Eukaryota</taxon>
        <taxon>Metazoa</taxon>
        <taxon>Chordata</taxon>
        <taxon>Craniata</taxon>
        <taxon>Vertebrata</taxon>
        <taxon>Euteleostomi</taxon>
        <taxon>Actinopterygii</taxon>
        <taxon>Neopterygii</taxon>
        <taxon>Teleostei</taxon>
        <taxon>Neoteleostei</taxon>
        <taxon>Acanthomorphata</taxon>
        <taxon>Eupercaria</taxon>
        <taxon>Perciformes</taxon>
        <taxon>Notothenioidei</taxon>
        <taxon>Channichthyidae</taxon>
        <taxon>Champsocephalus</taxon>
    </lineage>
</organism>
<sequence>MQAYAAKLAELERLFSEMDAGLKPANKAEMEAALNAVDELVDDLQYETEGLTVEEKKLQVRLAAISRSQLDEEQEIQNLADAAVDIEQQERTYSAKVKEVQALMEDMKRKLDKAKADLRSADIPQGDAPLGTTLLSSLVPTALSLADKHQTTAASVERTASEALTASKKSLALVRDLMTRENKVQELIGDMKTMHDKTSAQVKSLENQGVRLSVQAKDESKTSDGMLKDIANMERSIPADLKGQVDAMVSRLEDVKVEVDGHISGLDTLQDTIQRDKTATEDLLAQGKAAKKEFNKLVDRVDVAKVQTEDALKGINGNTKELEDALNALRGFDQQIGDSKSLADDAIKRLPGIRATIQQAVSDNAETGGILGDVSADYDSSVKTANLLGNLVAGLESALGSLPPHSGLLSEATALNKGSKDLKQRALDATDSLTAELEGGRTLEGEAEQAADAAAAALNNARSTRDGVGKTLRDINALLATMDQSTPVDETQLRALEVALDGAQQEVQGRLRPRLRDMEAGEEAYRRRLSGINRDIGSILKDITNLEDILAAVPSGCYNSPPIEEA</sequence>
<keyword evidence="1" id="KW-0175">Coiled coil</keyword>
<evidence type="ECO:0000256" key="1">
    <source>
        <dbReference type="SAM" id="Coils"/>
    </source>
</evidence>
<evidence type="ECO:0000313" key="2">
    <source>
        <dbReference type="EMBL" id="KAK5889665.1"/>
    </source>
</evidence>
<dbReference type="Proteomes" id="UP001335648">
    <property type="component" value="Unassembled WGS sequence"/>
</dbReference>
<dbReference type="EMBL" id="JAULUE010002057">
    <property type="protein sequence ID" value="KAK5889665.1"/>
    <property type="molecule type" value="Genomic_DNA"/>
</dbReference>
<reference evidence="2 3" key="1">
    <citation type="journal article" date="2023" name="Mol. Biol. Evol.">
        <title>Genomics of Secondarily Temperate Adaptation in the Only Non-Antarctic Icefish.</title>
        <authorList>
            <person name="Rivera-Colon A.G."/>
            <person name="Rayamajhi N."/>
            <person name="Minhas B.F."/>
            <person name="Madrigal G."/>
            <person name="Bilyk K.T."/>
            <person name="Yoon V."/>
            <person name="Hune M."/>
            <person name="Gregory S."/>
            <person name="Cheng C.H.C."/>
            <person name="Catchen J.M."/>
        </authorList>
    </citation>
    <scope>NUCLEOTIDE SEQUENCE [LARGE SCALE GENOMIC DNA]</scope>
    <source>
        <strain evidence="2">JC2023a</strain>
    </source>
</reference>
<dbReference type="AlphaFoldDB" id="A0AAN8BT37"/>
<name>A0AAN8BT37_9TELE</name>
<comment type="caution">
    <text evidence="2">The sequence shown here is derived from an EMBL/GenBank/DDBJ whole genome shotgun (WGS) entry which is preliminary data.</text>
</comment>
<protein>
    <recommendedName>
        <fullName evidence="4">Laminin subunit gamma-1</fullName>
    </recommendedName>
</protein>
<feature type="coiled-coil region" evidence="1">
    <location>
        <begin position="27"/>
        <end position="117"/>
    </location>
</feature>
<proteinExistence type="predicted"/>
<gene>
    <name evidence="2" type="ORF">CesoFtcFv8_015650</name>
</gene>